<evidence type="ECO:0000256" key="8">
    <source>
        <dbReference type="ARBA" id="ARBA00022826"/>
    </source>
</evidence>
<name>A0A8T2NP44_9TELE</name>
<dbReference type="OrthoDB" id="297496at2759"/>
<feature type="domain" description="Potassium channel" evidence="18">
    <location>
        <begin position="99"/>
        <end position="155"/>
    </location>
</feature>
<keyword evidence="5" id="KW-0633">Potassium transport</keyword>
<evidence type="ECO:0000256" key="6">
    <source>
        <dbReference type="ARBA" id="ARBA00022692"/>
    </source>
</evidence>
<evidence type="ECO:0000256" key="16">
    <source>
        <dbReference type="RuleBase" id="RU003857"/>
    </source>
</evidence>
<dbReference type="Gene3D" id="1.10.287.70">
    <property type="match status" value="1"/>
</dbReference>
<evidence type="ECO:0000256" key="3">
    <source>
        <dbReference type="ARBA" id="ARBA00022448"/>
    </source>
</evidence>
<keyword evidence="20" id="KW-1185">Reference proteome</keyword>
<dbReference type="PRINTS" id="PR01333">
    <property type="entry name" value="2POREKCHANEL"/>
</dbReference>
<evidence type="ECO:0000256" key="15">
    <source>
        <dbReference type="ARBA" id="ARBA00034430"/>
    </source>
</evidence>
<evidence type="ECO:0000256" key="7">
    <source>
        <dbReference type="ARBA" id="ARBA00022723"/>
    </source>
</evidence>
<evidence type="ECO:0000256" key="5">
    <source>
        <dbReference type="ARBA" id="ARBA00022538"/>
    </source>
</evidence>
<keyword evidence="9" id="KW-0851">Voltage-gated channel</keyword>
<protein>
    <recommendedName>
        <fullName evidence="18">Potassium channel domain-containing protein</fullName>
    </recommendedName>
</protein>
<keyword evidence="3 16" id="KW-0813">Transport</keyword>
<feature type="transmembrane region" description="Helical" evidence="17">
    <location>
        <begin position="133"/>
        <end position="160"/>
    </location>
</feature>
<sequence length="434" mass="46932">MCHGHGGTIDRSCSPSLRMGEGAARLSLLVALLLSYLLCGAAVFSALELDVELQSRQRWDERLAQFGRRHGVRPQALHGLLRHYEDAYGAGVRANPVSPRWDFTGAFYFTATVIATIGFGMTTPTTEAGKIFLIFYALIGCAATLLFLNLFLERVITLLARVMCWWRRRRLSCLGLTGGPEEGMPGGLRPSVYSVTLILGAMVVLVTCGASVLFSAMEGWGYLESVYFCFVAFSTIGFGDLVSSQRQGFWEAHGVYRLGSFLITLSGVCLLYSLYNVSSILIKQSLNWALRKLGLLALHPCASRPGPPHVGLCCCPPCFPRNLPPIDLCFGLHHGCNAVQPAPDPATPGRPQCANVMVDTVCRSEADVGGGHQFCGQMILSRDSCGAQKMSLAIVPKQEPEASSEDQSQQNGLLEGVGALAVMSNCLQETSTDR</sequence>
<evidence type="ECO:0000256" key="11">
    <source>
        <dbReference type="ARBA" id="ARBA00022989"/>
    </source>
</evidence>
<dbReference type="GO" id="GO:0034702">
    <property type="term" value="C:monoatomic ion channel complex"/>
    <property type="evidence" value="ECO:0007669"/>
    <property type="project" value="UniProtKB-KW"/>
</dbReference>
<dbReference type="AlphaFoldDB" id="A0A8T2NP44"/>
<accession>A0A8T2NP44</accession>
<evidence type="ECO:0000256" key="10">
    <source>
        <dbReference type="ARBA" id="ARBA00022958"/>
    </source>
</evidence>
<feature type="transmembrane region" description="Helical" evidence="17">
    <location>
        <begin position="26"/>
        <end position="47"/>
    </location>
</feature>
<comment type="caution">
    <text evidence="19">The sequence shown here is derived from an EMBL/GenBank/DDBJ whole genome shotgun (WGS) entry which is preliminary data.</text>
</comment>
<dbReference type="SUPFAM" id="SSF81324">
    <property type="entry name" value="Voltage-gated potassium channels"/>
    <property type="match status" value="2"/>
</dbReference>
<evidence type="ECO:0000256" key="14">
    <source>
        <dbReference type="ARBA" id="ARBA00023303"/>
    </source>
</evidence>
<evidence type="ECO:0000256" key="13">
    <source>
        <dbReference type="ARBA" id="ARBA00023136"/>
    </source>
</evidence>
<feature type="transmembrane region" description="Helical" evidence="17">
    <location>
        <begin position="220"/>
        <end position="242"/>
    </location>
</feature>
<dbReference type="GO" id="GO:0005886">
    <property type="term" value="C:plasma membrane"/>
    <property type="evidence" value="ECO:0007669"/>
    <property type="project" value="UniProtKB-SubCell"/>
</dbReference>
<evidence type="ECO:0000256" key="1">
    <source>
        <dbReference type="ARBA" id="ARBA00004651"/>
    </source>
</evidence>
<dbReference type="InterPro" id="IPR005410">
    <property type="entry name" value="2pore_dom_K_chnl_THIK"/>
</dbReference>
<evidence type="ECO:0000256" key="4">
    <source>
        <dbReference type="ARBA" id="ARBA00022475"/>
    </source>
</evidence>
<keyword evidence="11 17" id="KW-1133">Transmembrane helix</keyword>
<organism evidence="19 20">
    <name type="scientific">Albula glossodonta</name>
    <name type="common">roundjaw bonefish</name>
    <dbReference type="NCBI Taxonomy" id="121402"/>
    <lineage>
        <taxon>Eukaryota</taxon>
        <taxon>Metazoa</taxon>
        <taxon>Chordata</taxon>
        <taxon>Craniata</taxon>
        <taxon>Vertebrata</taxon>
        <taxon>Euteleostomi</taxon>
        <taxon>Actinopterygii</taxon>
        <taxon>Neopterygii</taxon>
        <taxon>Teleostei</taxon>
        <taxon>Albuliformes</taxon>
        <taxon>Albulidae</taxon>
        <taxon>Albula</taxon>
    </lineage>
</organism>
<dbReference type="InterPro" id="IPR003280">
    <property type="entry name" value="2pore_dom_K_chnl"/>
</dbReference>
<keyword evidence="10" id="KW-0630">Potassium</keyword>
<feature type="transmembrane region" description="Helical" evidence="17">
    <location>
        <begin position="254"/>
        <end position="275"/>
    </location>
</feature>
<keyword evidence="13 17" id="KW-0472">Membrane</keyword>
<comment type="catalytic activity">
    <reaction evidence="15">
        <text>K(+)(in) = K(+)(out)</text>
        <dbReference type="Rhea" id="RHEA:29463"/>
        <dbReference type="ChEBI" id="CHEBI:29103"/>
    </reaction>
</comment>
<evidence type="ECO:0000313" key="20">
    <source>
        <dbReference type="Proteomes" id="UP000824540"/>
    </source>
</evidence>
<dbReference type="GO" id="GO:0022841">
    <property type="term" value="F:potassium ion leak channel activity"/>
    <property type="evidence" value="ECO:0007669"/>
    <property type="project" value="TreeGrafter"/>
</dbReference>
<dbReference type="PANTHER" id="PTHR11003">
    <property type="entry name" value="POTASSIUM CHANNEL, SUBFAMILY K"/>
    <property type="match status" value="1"/>
</dbReference>
<feature type="transmembrane region" description="Helical" evidence="17">
    <location>
        <begin position="192"/>
        <end position="214"/>
    </location>
</feature>
<keyword evidence="14 16" id="KW-0407">Ion channel</keyword>
<dbReference type="PRINTS" id="PR01588">
    <property type="entry name" value="THIKCHANNEL"/>
</dbReference>
<evidence type="ECO:0000256" key="12">
    <source>
        <dbReference type="ARBA" id="ARBA00023065"/>
    </source>
</evidence>
<dbReference type="PANTHER" id="PTHR11003:SF264">
    <property type="entry name" value="POTASSIUM CHANNEL SUBFAMILY K MEMBER 13-LIKE"/>
    <property type="match status" value="1"/>
</dbReference>
<evidence type="ECO:0000256" key="9">
    <source>
        <dbReference type="ARBA" id="ARBA00022882"/>
    </source>
</evidence>
<comment type="similarity">
    <text evidence="2 16">Belongs to the two pore domain potassium channel (TC 1.A.1.8) family.</text>
</comment>
<keyword evidence="6 16" id="KW-0812">Transmembrane</keyword>
<comment type="subcellular location">
    <subcellularLocation>
        <location evidence="1">Cell membrane</location>
        <topology evidence="1">Multi-pass membrane protein</topology>
    </subcellularLocation>
</comment>
<keyword evidence="12 16" id="KW-0406">Ion transport</keyword>
<evidence type="ECO:0000256" key="2">
    <source>
        <dbReference type="ARBA" id="ARBA00006666"/>
    </source>
</evidence>
<reference evidence="19" key="1">
    <citation type="thesis" date="2021" institute="BYU ScholarsArchive" country="Provo, UT, USA">
        <title>Applications of and Algorithms for Genome Assembly and Genomic Analyses with an Emphasis on Marine Teleosts.</title>
        <authorList>
            <person name="Pickett B.D."/>
        </authorList>
    </citation>
    <scope>NUCLEOTIDE SEQUENCE</scope>
    <source>
        <strain evidence="19">HI-2016</strain>
    </source>
</reference>
<evidence type="ECO:0000256" key="17">
    <source>
        <dbReference type="SAM" id="Phobius"/>
    </source>
</evidence>
<feature type="domain" description="Potassium channel" evidence="18">
    <location>
        <begin position="202"/>
        <end position="280"/>
    </location>
</feature>
<dbReference type="Pfam" id="PF07885">
    <property type="entry name" value="Ion_trans_2"/>
    <property type="match status" value="2"/>
</dbReference>
<keyword evidence="4" id="KW-1003">Cell membrane</keyword>
<keyword evidence="8" id="KW-0631">Potassium channel</keyword>
<dbReference type="InterPro" id="IPR013099">
    <property type="entry name" value="K_chnl_dom"/>
</dbReference>
<dbReference type="EMBL" id="JAFBMS010000030">
    <property type="protein sequence ID" value="KAG9342125.1"/>
    <property type="molecule type" value="Genomic_DNA"/>
</dbReference>
<dbReference type="GO" id="GO:0030322">
    <property type="term" value="P:stabilization of membrane potential"/>
    <property type="evidence" value="ECO:0007669"/>
    <property type="project" value="TreeGrafter"/>
</dbReference>
<feature type="transmembrane region" description="Helical" evidence="17">
    <location>
        <begin position="103"/>
        <end position="121"/>
    </location>
</feature>
<proteinExistence type="inferred from homology"/>
<evidence type="ECO:0000313" key="19">
    <source>
        <dbReference type="EMBL" id="KAG9342125.1"/>
    </source>
</evidence>
<evidence type="ECO:0000259" key="18">
    <source>
        <dbReference type="Pfam" id="PF07885"/>
    </source>
</evidence>
<keyword evidence="7" id="KW-0479">Metal-binding</keyword>
<dbReference type="Proteomes" id="UP000824540">
    <property type="component" value="Unassembled WGS sequence"/>
</dbReference>
<dbReference type="GO" id="GO:0015271">
    <property type="term" value="F:outward rectifier potassium channel activity"/>
    <property type="evidence" value="ECO:0007669"/>
    <property type="project" value="TreeGrafter"/>
</dbReference>
<dbReference type="GO" id="GO:0046872">
    <property type="term" value="F:metal ion binding"/>
    <property type="evidence" value="ECO:0007669"/>
    <property type="project" value="UniProtKB-KW"/>
</dbReference>
<gene>
    <name evidence="19" type="ORF">JZ751_017124</name>
</gene>